<dbReference type="PANTHER" id="PTHR37016">
    <property type="match status" value="1"/>
</dbReference>
<dbReference type="OrthoDB" id="412874at2759"/>
<evidence type="ECO:0000256" key="3">
    <source>
        <dbReference type="ARBA" id="ARBA00010279"/>
    </source>
</evidence>
<dbReference type="RefSeq" id="XP_033537268.1">
    <property type="nucleotide sequence ID" value="XM_033680566.1"/>
</dbReference>
<evidence type="ECO:0000313" key="19">
    <source>
        <dbReference type="RefSeq" id="XP_033537268.1"/>
    </source>
</evidence>
<proteinExistence type="inferred from homology"/>
<evidence type="ECO:0000256" key="11">
    <source>
        <dbReference type="ARBA" id="ARBA00023049"/>
    </source>
</evidence>
<dbReference type="EC" id="3.4.24.39" evidence="15"/>
<evidence type="ECO:0000256" key="5">
    <source>
        <dbReference type="ARBA" id="ARBA00022670"/>
    </source>
</evidence>
<dbReference type="SUPFAM" id="SSF55486">
    <property type="entry name" value="Metalloproteases ('zincins'), catalytic domain"/>
    <property type="match status" value="1"/>
</dbReference>
<evidence type="ECO:0000313" key="17">
    <source>
        <dbReference type="EMBL" id="KAF1815637.1"/>
    </source>
</evidence>
<sequence>MKFTVLCSILSCITCAYAAVASDPAQETEDPALSVVISAIDNSRVTISVTNVGSRGLNLLEEGTFLDPMPVQKVSMFGPGGAKISFTGIEKRVMLGNLEPDAFTAIEAGQTLEFELDVASVHDIRRSGEYRVSTSGAIPYAELGSTELTGESVHYRSNEIVMEINWQLARRVKRAIPLMTAEEQTLHKRTRLNTDCTGSRKTSTLNALKLCAQYSELSATAAQSGDAAKFEEYFKTSDASTRSTVAARFQAVAKECNSTTTGGTTYRCRDRYFACRLSTLAYTVPSQNVVVNCPMYFSYLPLESKQCHGQDQWSTTLHEFTHAPAVVKPGTNDNGYGYSAQKRLSARSALDNADSYALYANALVLKC</sequence>
<reference evidence="19" key="3">
    <citation type="submission" date="2025-04" db="UniProtKB">
        <authorList>
            <consortium name="RefSeq"/>
        </authorList>
    </citation>
    <scope>IDENTIFICATION</scope>
    <source>
        <strain evidence="19">CBS 781.70</strain>
    </source>
</reference>
<dbReference type="InterPro" id="IPR024079">
    <property type="entry name" value="MetalloPept_cat_dom_sf"/>
</dbReference>
<comment type="catalytic activity">
    <reaction evidence="1 15">
        <text>Preferential cleavage of bonds with hydrophobic residues in P1'. Also 3-Asn-|-Gln-4 and 8-Gly-|-Ser-9 bonds in insulin B chain.</text>
        <dbReference type="EC" id="3.4.24.39"/>
    </reaction>
</comment>
<dbReference type="GO" id="GO:0004222">
    <property type="term" value="F:metalloendopeptidase activity"/>
    <property type="evidence" value="ECO:0007669"/>
    <property type="project" value="InterPro"/>
</dbReference>
<feature type="domain" description="Lysine-specific metallo-endopeptidase" evidence="16">
    <location>
        <begin position="215"/>
        <end position="361"/>
    </location>
</feature>
<dbReference type="Pfam" id="PF02102">
    <property type="entry name" value="Peptidase_M35"/>
    <property type="match status" value="1"/>
</dbReference>
<evidence type="ECO:0000313" key="18">
    <source>
        <dbReference type="Proteomes" id="UP000504638"/>
    </source>
</evidence>
<reference evidence="17 19" key="1">
    <citation type="submission" date="2020-01" db="EMBL/GenBank/DDBJ databases">
        <authorList>
            <consortium name="DOE Joint Genome Institute"/>
            <person name="Haridas S."/>
            <person name="Albert R."/>
            <person name="Binder M."/>
            <person name="Bloem J."/>
            <person name="Labutti K."/>
            <person name="Salamov A."/>
            <person name="Andreopoulos B."/>
            <person name="Baker S.E."/>
            <person name="Barry K."/>
            <person name="Bills G."/>
            <person name="Bluhm B.H."/>
            <person name="Cannon C."/>
            <person name="Castanera R."/>
            <person name="Culley D.E."/>
            <person name="Daum C."/>
            <person name="Ezra D."/>
            <person name="Gonzalez J.B."/>
            <person name="Henrissat B."/>
            <person name="Kuo A."/>
            <person name="Liang C."/>
            <person name="Lipzen A."/>
            <person name="Lutzoni F."/>
            <person name="Magnuson J."/>
            <person name="Mondo S."/>
            <person name="Nolan M."/>
            <person name="Ohm R."/>
            <person name="Pangilinan J."/>
            <person name="Park H.-J."/>
            <person name="Ramirez L."/>
            <person name="Alfaro M."/>
            <person name="Sun H."/>
            <person name="Tritt A."/>
            <person name="Yoshinaga Y."/>
            <person name="Zwiers L.-H."/>
            <person name="Turgeon B.G."/>
            <person name="Goodwin S.B."/>
            <person name="Spatafora J.W."/>
            <person name="Crous P.W."/>
            <person name="Grigoriev I.V."/>
        </authorList>
    </citation>
    <scope>NUCLEOTIDE SEQUENCE</scope>
    <source>
        <strain evidence="17 19">CBS 781.70</strain>
    </source>
</reference>
<keyword evidence="12" id="KW-0865">Zymogen</keyword>
<keyword evidence="6 15" id="KW-0165">Cleavage on pair of basic residues</keyword>
<reference evidence="19" key="2">
    <citation type="submission" date="2020-04" db="EMBL/GenBank/DDBJ databases">
        <authorList>
            <consortium name="NCBI Genome Project"/>
        </authorList>
    </citation>
    <scope>NUCLEOTIDE SEQUENCE</scope>
    <source>
        <strain evidence="19">CBS 781.70</strain>
    </source>
</reference>
<feature type="binding site" evidence="14">
    <location>
        <position position="333"/>
    </location>
    <ligand>
        <name>Zn(2+)</name>
        <dbReference type="ChEBI" id="CHEBI:29105"/>
        <note>catalytic</note>
    </ligand>
</feature>
<dbReference type="Gene3D" id="2.60.40.2970">
    <property type="match status" value="1"/>
</dbReference>
<feature type="chain" id="PRO_5044517666" description="Neutral protease 2" evidence="15">
    <location>
        <begin position="19"/>
        <end position="367"/>
    </location>
</feature>
<evidence type="ECO:0000256" key="6">
    <source>
        <dbReference type="ARBA" id="ARBA00022685"/>
    </source>
</evidence>
<dbReference type="GO" id="GO:0005576">
    <property type="term" value="C:extracellular region"/>
    <property type="evidence" value="ECO:0007669"/>
    <property type="project" value="UniProtKB-SubCell"/>
</dbReference>
<dbReference type="GO" id="GO:0046872">
    <property type="term" value="F:metal ion binding"/>
    <property type="evidence" value="ECO:0007669"/>
    <property type="project" value="UniProtKB-KW"/>
</dbReference>
<evidence type="ECO:0000256" key="2">
    <source>
        <dbReference type="ARBA" id="ARBA00004613"/>
    </source>
</evidence>
<dbReference type="Proteomes" id="UP000504638">
    <property type="component" value="Unplaced"/>
</dbReference>
<keyword evidence="5 15" id="KW-0645">Protease</keyword>
<accession>A0A6G1GC24</accession>
<evidence type="ECO:0000256" key="15">
    <source>
        <dbReference type="RuleBase" id="RU361126"/>
    </source>
</evidence>
<dbReference type="GeneID" id="54421136"/>
<organism evidence="17">
    <name type="scientific">Eremomyces bilateralis CBS 781.70</name>
    <dbReference type="NCBI Taxonomy" id="1392243"/>
    <lineage>
        <taxon>Eukaryota</taxon>
        <taxon>Fungi</taxon>
        <taxon>Dikarya</taxon>
        <taxon>Ascomycota</taxon>
        <taxon>Pezizomycotina</taxon>
        <taxon>Dothideomycetes</taxon>
        <taxon>Dothideomycetes incertae sedis</taxon>
        <taxon>Eremomycetales</taxon>
        <taxon>Eremomycetaceae</taxon>
        <taxon>Eremomyces</taxon>
    </lineage>
</organism>
<feature type="binding site" evidence="14">
    <location>
        <position position="318"/>
    </location>
    <ligand>
        <name>Zn(2+)</name>
        <dbReference type="ChEBI" id="CHEBI:29105"/>
        <note>catalytic</note>
    </ligand>
</feature>
<dbReference type="InterPro" id="IPR001384">
    <property type="entry name" value="Peptidase_M35"/>
</dbReference>
<dbReference type="GO" id="GO:0006508">
    <property type="term" value="P:proteolysis"/>
    <property type="evidence" value="ECO:0007669"/>
    <property type="project" value="UniProtKB-KW"/>
</dbReference>
<feature type="active site" evidence="13">
    <location>
        <position position="319"/>
    </location>
</feature>
<comment type="cofactor">
    <cofactor evidence="14 15">
        <name>Zn(2+)</name>
        <dbReference type="ChEBI" id="CHEBI:29105"/>
    </cofactor>
    <text evidence="14 15">Binds 1 zinc ion per subunit.</text>
</comment>
<feature type="signal peptide" evidence="15">
    <location>
        <begin position="1"/>
        <end position="18"/>
    </location>
</feature>
<evidence type="ECO:0000256" key="13">
    <source>
        <dbReference type="PIRSR" id="PIRSR601384-1"/>
    </source>
</evidence>
<keyword evidence="10 14" id="KW-0862">Zinc</keyword>
<evidence type="ECO:0000259" key="16">
    <source>
        <dbReference type="SMART" id="SM01351"/>
    </source>
</evidence>
<evidence type="ECO:0000256" key="14">
    <source>
        <dbReference type="PIRSR" id="PIRSR601384-2"/>
    </source>
</evidence>
<keyword evidence="11 15" id="KW-0482">Metalloprotease</keyword>
<keyword evidence="8 15" id="KW-0732">Signal</keyword>
<keyword evidence="18" id="KW-1185">Reference proteome</keyword>
<dbReference type="AlphaFoldDB" id="A0A6G1GC24"/>
<name>A0A6G1GC24_9PEZI</name>
<keyword evidence="9 15" id="KW-0378">Hydrolase</keyword>
<evidence type="ECO:0000256" key="10">
    <source>
        <dbReference type="ARBA" id="ARBA00022833"/>
    </source>
</evidence>
<dbReference type="PRINTS" id="PR00768">
    <property type="entry name" value="DEUTEROLYSIN"/>
</dbReference>
<dbReference type="SMART" id="SM01351">
    <property type="entry name" value="Aspzincin_M35"/>
    <property type="match status" value="1"/>
</dbReference>
<gene>
    <name evidence="17 19" type="ORF">P152DRAFT_464438</name>
</gene>
<feature type="binding site" evidence="14">
    <location>
        <position position="322"/>
    </location>
    <ligand>
        <name>Zn(2+)</name>
        <dbReference type="ChEBI" id="CHEBI:29105"/>
        <note>catalytic</note>
    </ligand>
</feature>
<dbReference type="EMBL" id="ML975151">
    <property type="protein sequence ID" value="KAF1815637.1"/>
    <property type="molecule type" value="Genomic_DNA"/>
</dbReference>
<comment type="subcellular location">
    <subcellularLocation>
        <location evidence="2 15">Secreted</location>
    </subcellularLocation>
</comment>
<evidence type="ECO:0000256" key="8">
    <source>
        <dbReference type="ARBA" id="ARBA00022729"/>
    </source>
</evidence>
<evidence type="ECO:0000256" key="9">
    <source>
        <dbReference type="ARBA" id="ARBA00022801"/>
    </source>
</evidence>
<dbReference type="Gene3D" id="3.40.390.10">
    <property type="entry name" value="Collagenase (Catalytic Domain)"/>
    <property type="match status" value="1"/>
</dbReference>
<keyword evidence="4 15" id="KW-0964">Secreted</keyword>
<dbReference type="PANTHER" id="PTHR37016:SF3">
    <property type="entry name" value="NEUTRAL PROTEASE 2-RELATED"/>
    <property type="match status" value="1"/>
</dbReference>
<dbReference type="InterPro" id="IPR029463">
    <property type="entry name" value="Lys_MEP"/>
</dbReference>
<evidence type="ECO:0000256" key="7">
    <source>
        <dbReference type="ARBA" id="ARBA00022723"/>
    </source>
</evidence>
<protein>
    <recommendedName>
        <fullName evidence="15">Neutral protease 2</fullName>
        <ecNumber evidence="15">3.4.24.39</ecNumber>
    </recommendedName>
    <alternativeName>
        <fullName evidence="15">Deuterolysin</fullName>
    </alternativeName>
</protein>
<comment type="similarity">
    <text evidence="3 15">Belongs to the peptidase M35 family.</text>
</comment>
<evidence type="ECO:0000256" key="1">
    <source>
        <dbReference type="ARBA" id="ARBA00001187"/>
    </source>
</evidence>
<keyword evidence="7 14" id="KW-0479">Metal-binding</keyword>
<evidence type="ECO:0000256" key="4">
    <source>
        <dbReference type="ARBA" id="ARBA00022525"/>
    </source>
</evidence>
<dbReference type="CDD" id="cd11008">
    <property type="entry name" value="M35_deuterolysin_like"/>
    <property type="match status" value="1"/>
</dbReference>
<evidence type="ECO:0000256" key="12">
    <source>
        <dbReference type="ARBA" id="ARBA00023145"/>
    </source>
</evidence>
<dbReference type="InterPro" id="IPR050414">
    <property type="entry name" value="Fungal_M35_metalloproteases"/>
</dbReference>
<comment type="function">
    <text evidence="15">Secreted metalloproteinase that allows assimilation of proteinaceous substrates. Shows high activities on basic nuclear substrates such as histone and protamine.</text>
</comment>